<sequence>MPSAKLEGSYDNSVGRRKLQDGDFCSIPLLFPHKDRHDGCSAFGSAYEPQPIPVRDLVVPPFHAYVVISILLWNQTQVSSMGHEPPPGETGHVSVLRMWLLSACAGSPILSTCNTAIIVPVIFPAKKSLAASD</sequence>
<reference evidence="2" key="1">
    <citation type="journal article" date="2009" name="Genome Res.">
        <title>Comparative genomic analyses of the human fungal pathogens Coccidioides and their relatives.</title>
        <authorList>
            <person name="Sharpton T.J."/>
            <person name="Stajich J.E."/>
            <person name="Rounsley S.D."/>
            <person name="Gardner M.J."/>
            <person name="Wortman J.R."/>
            <person name="Jordar V.S."/>
            <person name="Maiti R."/>
            <person name="Kodira C.D."/>
            <person name="Neafsey D.E."/>
            <person name="Zeng Q."/>
            <person name="Hung C.-Y."/>
            <person name="McMahan C."/>
            <person name="Muszewska A."/>
            <person name="Grynberg M."/>
            <person name="Mandel M.A."/>
            <person name="Kellner E.M."/>
            <person name="Barker B.M."/>
            <person name="Galgiani J.N."/>
            <person name="Orbach M.J."/>
            <person name="Kirkland T.N."/>
            <person name="Cole G.T."/>
            <person name="Henn M.R."/>
            <person name="Birren B.W."/>
            <person name="Taylor J.W."/>
        </authorList>
    </citation>
    <scope>NUCLEOTIDE SEQUENCE [LARGE SCALE GENOMIC DNA]</scope>
    <source>
        <strain evidence="2">UAMH 1704</strain>
    </source>
</reference>
<dbReference type="VEuPathDB" id="FungiDB:UREG_01790"/>
<gene>
    <name evidence="1" type="ORF">UREG_01790</name>
</gene>
<organism evidence="1 2">
    <name type="scientific">Uncinocarpus reesii (strain UAMH 1704)</name>
    <dbReference type="NCBI Taxonomy" id="336963"/>
    <lineage>
        <taxon>Eukaryota</taxon>
        <taxon>Fungi</taxon>
        <taxon>Dikarya</taxon>
        <taxon>Ascomycota</taxon>
        <taxon>Pezizomycotina</taxon>
        <taxon>Eurotiomycetes</taxon>
        <taxon>Eurotiomycetidae</taxon>
        <taxon>Onygenales</taxon>
        <taxon>Onygenaceae</taxon>
        <taxon>Uncinocarpus</taxon>
    </lineage>
</organism>
<evidence type="ECO:0000313" key="1">
    <source>
        <dbReference type="EMBL" id="EEP76941.1"/>
    </source>
</evidence>
<dbReference type="InParanoid" id="C4JJI3"/>
<dbReference type="HOGENOM" id="CLU_1908242_0_0_1"/>
<dbReference type="RefSeq" id="XP_002542274.1">
    <property type="nucleotide sequence ID" value="XM_002542228.1"/>
</dbReference>
<dbReference type="EMBL" id="CH476615">
    <property type="protein sequence ID" value="EEP76941.1"/>
    <property type="molecule type" value="Genomic_DNA"/>
</dbReference>
<dbReference type="KEGG" id="ure:UREG_01790"/>
<name>C4JJI3_UNCRE</name>
<dbReference type="AlphaFoldDB" id="C4JJI3"/>
<proteinExistence type="predicted"/>
<accession>C4JJI3</accession>
<protein>
    <submittedName>
        <fullName evidence="1">Uncharacterized protein</fullName>
    </submittedName>
</protein>
<evidence type="ECO:0000313" key="2">
    <source>
        <dbReference type="Proteomes" id="UP000002058"/>
    </source>
</evidence>
<dbReference type="GeneID" id="8443843"/>
<dbReference type="Proteomes" id="UP000002058">
    <property type="component" value="Unassembled WGS sequence"/>
</dbReference>
<keyword evidence="2" id="KW-1185">Reference proteome</keyword>